<name>A0A4Y2T592_ARAVE</name>
<proteinExistence type="predicted"/>
<organism evidence="2 3">
    <name type="scientific">Araneus ventricosus</name>
    <name type="common">Orbweaver spider</name>
    <name type="synonym">Epeira ventricosa</name>
    <dbReference type="NCBI Taxonomy" id="182803"/>
    <lineage>
        <taxon>Eukaryota</taxon>
        <taxon>Metazoa</taxon>
        <taxon>Ecdysozoa</taxon>
        <taxon>Arthropoda</taxon>
        <taxon>Chelicerata</taxon>
        <taxon>Arachnida</taxon>
        <taxon>Araneae</taxon>
        <taxon>Araneomorphae</taxon>
        <taxon>Entelegynae</taxon>
        <taxon>Araneoidea</taxon>
        <taxon>Araneidae</taxon>
        <taxon>Araneus</taxon>
    </lineage>
</organism>
<comment type="caution">
    <text evidence="2">The sequence shown here is derived from an EMBL/GenBank/DDBJ whole genome shotgun (WGS) entry which is preliminary data.</text>
</comment>
<feature type="region of interest" description="Disordered" evidence="1">
    <location>
        <begin position="148"/>
        <end position="180"/>
    </location>
</feature>
<keyword evidence="3" id="KW-1185">Reference proteome</keyword>
<protein>
    <submittedName>
        <fullName evidence="2">Uncharacterized protein</fullName>
    </submittedName>
</protein>
<dbReference type="EMBL" id="BGPR01026231">
    <property type="protein sequence ID" value="GBN95782.1"/>
    <property type="molecule type" value="Genomic_DNA"/>
</dbReference>
<dbReference type="Proteomes" id="UP000499080">
    <property type="component" value="Unassembled WGS sequence"/>
</dbReference>
<gene>
    <name evidence="2" type="ORF">AVEN_12238_1</name>
</gene>
<evidence type="ECO:0000256" key="1">
    <source>
        <dbReference type="SAM" id="MobiDB-lite"/>
    </source>
</evidence>
<reference evidence="2 3" key="1">
    <citation type="journal article" date="2019" name="Sci. Rep.">
        <title>Orb-weaving spider Araneus ventricosus genome elucidates the spidroin gene catalogue.</title>
        <authorList>
            <person name="Kono N."/>
            <person name="Nakamura H."/>
            <person name="Ohtoshi R."/>
            <person name="Moran D.A.P."/>
            <person name="Shinohara A."/>
            <person name="Yoshida Y."/>
            <person name="Fujiwara M."/>
            <person name="Mori M."/>
            <person name="Tomita M."/>
            <person name="Arakawa K."/>
        </authorList>
    </citation>
    <scope>NUCLEOTIDE SEQUENCE [LARGE SCALE GENOMIC DNA]</scope>
</reference>
<dbReference type="AlphaFoldDB" id="A0A4Y2T592"/>
<sequence length="180" mass="20381">MVDAENRFQFFLFFIQNKYIVTKVFLWSYGLNSPTRRIMENEGLFTNVNINGQQITNNGNNSTFNRAQITSFPDRTADKTLKSFQWINTTQYRSASNSLLARTADRTPKKFVLQGDPSRSASTPSSKRSLYIVSPGWSRLHMESSSTFKHISSPTRGIEKIPAPLISHISSPKSPSLSPR</sequence>
<accession>A0A4Y2T592</accession>
<evidence type="ECO:0000313" key="2">
    <source>
        <dbReference type="EMBL" id="GBN95782.1"/>
    </source>
</evidence>
<feature type="compositionally biased region" description="Low complexity" evidence="1">
    <location>
        <begin position="164"/>
        <end position="180"/>
    </location>
</feature>
<evidence type="ECO:0000313" key="3">
    <source>
        <dbReference type="Proteomes" id="UP000499080"/>
    </source>
</evidence>